<evidence type="ECO:0000313" key="2">
    <source>
        <dbReference type="EMBL" id="KAK3797027.1"/>
    </source>
</evidence>
<dbReference type="EMBL" id="JAWDGP010000819">
    <property type="protein sequence ID" value="KAK3797027.1"/>
    <property type="molecule type" value="Genomic_DNA"/>
</dbReference>
<comment type="caution">
    <text evidence="2">The sequence shown here is derived from an EMBL/GenBank/DDBJ whole genome shotgun (WGS) entry which is preliminary data.</text>
</comment>
<evidence type="ECO:0000313" key="3">
    <source>
        <dbReference type="Proteomes" id="UP001283361"/>
    </source>
</evidence>
<accession>A0AAE1E7P4</accession>
<sequence>MLTQNQRAEHQAVYTQHWTDTSLILFPITRLETGRQPLLMRSSWVRVRSLNWLEWTGASQLGSQGSSAAARIRDSLDWTET</sequence>
<reference evidence="2" key="1">
    <citation type="journal article" date="2023" name="G3 (Bethesda)">
        <title>A reference genome for the long-term kleptoplast-retaining sea slug Elysia crispata morphotype clarki.</title>
        <authorList>
            <person name="Eastman K.E."/>
            <person name="Pendleton A.L."/>
            <person name="Shaikh M.A."/>
            <person name="Suttiyut T."/>
            <person name="Ogas R."/>
            <person name="Tomko P."/>
            <person name="Gavelis G."/>
            <person name="Widhalm J.R."/>
            <person name="Wisecaver J.H."/>
        </authorList>
    </citation>
    <scope>NUCLEOTIDE SEQUENCE</scope>
    <source>
        <strain evidence="2">ECLA1</strain>
    </source>
</reference>
<feature type="region of interest" description="Disordered" evidence="1">
    <location>
        <begin position="60"/>
        <end position="81"/>
    </location>
</feature>
<feature type="compositionally biased region" description="Low complexity" evidence="1">
    <location>
        <begin position="60"/>
        <end position="70"/>
    </location>
</feature>
<name>A0AAE1E7P4_9GAST</name>
<evidence type="ECO:0000256" key="1">
    <source>
        <dbReference type="SAM" id="MobiDB-lite"/>
    </source>
</evidence>
<organism evidence="2 3">
    <name type="scientific">Elysia crispata</name>
    <name type="common">lettuce slug</name>
    <dbReference type="NCBI Taxonomy" id="231223"/>
    <lineage>
        <taxon>Eukaryota</taxon>
        <taxon>Metazoa</taxon>
        <taxon>Spiralia</taxon>
        <taxon>Lophotrochozoa</taxon>
        <taxon>Mollusca</taxon>
        <taxon>Gastropoda</taxon>
        <taxon>Heterobranchia</taxon>
        <taxon>Euthyneura</taxon>
        <taxon>Panpulmonata</taxon>
        <taxon>Sacoglossa</taxon>
        <taxon>Placobranchoidea</taxon>
        <taxon>Plakobranchidae</taxon>
        <taxon>Elysia</taxon>
    </lineage>
</organism>
<keyword evidence="3" id="KW-1185">Reference proteome</keyword>
<gene>
    <name evidence="2" type="ORF">RRG08_055083</name>
</gene>
<proteinExistence type="predicted"/>
<feature type="compositionally biased region" description="Basic and acidic residues" evidence="1">
    <location>
        <begin position="71"/>
        <end position="81"/>
    </location>
</feature>
<dbReference type="Proteomes" id="UP001283361">
    <property type="component" value="Unassembled WGS sequence"/>
</dbReference>
<protein>
    <submittedName>
        <fullName evidence="2">Uncharacterized protein</fullName>
    </submittedName>
</protein>
<dbReference type="AlphaFoldDB" id="A0AAE1E7P4"/>